<dbReference type="STRING" id="1123071.SAMN02745181_0438"/>
<dbReference type="RefSeq" id="WP_143157862.1">
    <property type="nucleotide sequence ID" value="NZ_FQYR01000002.1"/>
</dbReference>
<reference evidence="2 3" key="1">
    <citation type="submission" date="2016-11" db="EMBL/GenBank/DDBJ databases">
        <authorList>
            <person name="Jaros S."/>
            <person name="Januszkiewicz K."/>
            <person name="Wedrychowicz H."/>
        </authorList>
    </citation>
    <scope>NUCLEOTIDE SEQUENCE [LARGE SCALE GENOMIC DNA]</scope>
    <source>
        <strain evidence="2 3">DSM 18772</strain>
    </source>
</reference>
<gene>
    <name evidence="2" type="ORF">SAMN02745181_0438</name>
</gene>
<dbReference type="AlphaFoldDB" id="A0A1M6CC63"/>
<name>A0A1M6CC63_9BACT</name>
<dbReference type="Proteomes" id="UP000184510">
    <property type="component" value="Unassembled WGS sequence"/>
</dbReference>
<dbReference type="EMBL" id="FQYR01000002">
    <property type="protein sequence ID" value="SHI58318.1"/>
    <property type="molecule type" value="Genomic_DNA"/>
</dbReference>
<evidence type="ECO:0000256" key="1">
    <source>
        <dbReference type="SAM" id="Phobius"/>
    </source>
</evidence>
<proteinExistence type="predicted"/>
<accession>A0A1M6CC63</accession>
<dbReference type="InParanoid" id="A0A1M6CC63"/>
<protein>
    <submittedName>
        <fullName evidence="2">Uncharacterized protein</fullName>
    </submittedName>
</protein>
<evidence type="ECO:0000313" key="3">
    <source>
        <dbReference type="Proteomes" id="UP000184510"/>
    </source>
</evidence>
<keyword evidence="1" id="KW-0812">Transmembrane</keyword>
<dbReference type="OrthoDB" id="200148at2"/>
<organism evidence="2 3">
    <name type="scientific">Rubritalea squalenifaciens DSM 18772</name>
    <dbReference type="NCBI Taxonomy" id="1123071"/>
    <lineage>
        <taxon>Bacteria</taxon>
        <taxon>Pseudomonadati</taxon>
        <taxon>Verrucomicrobiota</taxon>
        <taxon>Verrucomicrobiia</taxon>
        <taxon>Verrucomicrobiales</taxon>
        <taxon>Rubritaleaceae</taxon>
        <taxon>Rubritalea</taxon>
    </lineage>
</organism>
<keyword evidence="1" id="KW-0472">Membrane</keyword>
<evidence type="ECO:0000313" key="2">
    <source>
        <dbReference type="EMBL" id="SHI58318.1"/>
    </source>
</evidence>
<keyword evidence="3" id="KW-1185">Reference proteome</keyword>
<feature type="transmembrane region" description="Helical" evidence="1">
    <location>
        <begin position="12"/>
        <end position="32"/>
    </location>
</feature>
<feature type="transmembrane region" description="Helical" evidence="1">
    <location>
        <begin position="56"/>
        <end position="86"/>
    </location>
</feature>
<sequence>MNTFPLKMRDYWKPIGFFISLLLGVVFTFMPWGDEGGFHGVGVPIPHVIWDKGKDYVSIIGIPLNILLFVGLWALIVLAVATYSFLKKLLSRKSSLPNNPETQ</sequence>
<keyword evidence="1" id="KW-1133">Transmembrane helix</keyword>